<dbReference type="InterPro" id="IPR008969">
    <property type="entry name" value="CarboxyPept-like_regulatory"/>
</dbReference>
<dbReference type="Pfam" id="PF13715">
    <property type="entry name" value="CarbopepD_reg_2"/>
    <property type="match status" value="1"/>
</dbReference>
<dbReference type="FunFam" id="2.60.40.1120:FF:000003">
    <property type="entry name" value="Outer membrane protein Omp121"/>
    <property type="match status" value="1"/>
</dbReference>
<dbReference type="Proteomes" id="UP000435985">
    <property type="component" value="Unassembled WGS sequence"/>
</dbReference>
<feature type="non-terminal residue" evidence="2">
    <location>
        <position position="109"/>
    </location>
</feature>
<feature type="chain" id="PRO_5024889435" evidence="1">
    <location>
        <begin position="29"/>
        <end position="109"/>
    </location>
</feature>
<organism evidence="2 3">
    <name type="scientific">Bacteroides ovatus</name>
    <dbReference type="NCBI Taxonomy" id="28116"/>
    <lineage>
        <taxon>Bacteria</taxon>
        <taxon>Pseudomonadati</taxon>
        <taxon>Bacteroidota</taxon>
        <taxon>Bacteroidia</taxon>
        <taxon>Bacteroidales</taxon>
        <taxon>Bacteroidaceae</taxon>
        <taxon>Bacteroides</taxon>
    </lineage>
</organism>
<sequence>MYNIKFKALSKRGYFTLLALLIAITSFAQEITINGVVIDETDTPLIGATVQVKNTQKGVVTDFDGKFSIKANSNATLIISYIGYKNQEIKIKGQKNLNIKLEPDNAMLD</sequence>
<name>A0A642C557_BACOV</name>
<dbReference type="Gene3D" id="2.60.40.1120">
    <property type="entry name" value="Carboxypeptidase-like, regulatory domain"/>
    <property type="match status" value="1"/>
</dbReference>
<dbReference type="SUPFAM" id="SSF49464">
    <property type="entry name" value="Carboxypeptidase regulatory domain-like"/>
    <property type="match status" value="1"/>
</dbReference>
<feature type="signal peptide" evidence="1">
    <location>
        <begin position="1"/>
        <end position="28"/>
    </location>
</feature>
<gene>
    <name evidence="2" type="ORF">F3B98_33930</name>
</gene>
<protein>
    <submittedName>
        <fullName evidence="2">SusC/RagA family TonB-linked outer membrane protein</fullName>
    </submittedName>
</protein>
<accession>A0A642C557</accession>
<reference evidence="2 3" key="1">
    <citation type="journal article" date="2019" name="Nat. Med.">
        <title>A library of human gut bacterial isolates paired with longitudinal multiomics data enables mechanistic microbiome research.</title>
        <authorList>
            <person name="Poyet M."/>
            <person name="Groussin M."/>
            <person name="Gibbons S.M."/>
            <person name="Avila-Pacheco J."/>
            <person name="Jiang X."/>
            <person name="Kearney S.M."/>
            <person name="Perrotta A.R."/>
            <person name="Berdy B."/>
            <person name="Zhao S."/>
            <person name="Lieberman T.D."/>
            <person name="Swanson P.K."/>
            <person name="Smith M."/>
            <person name="Roesemann S."/>
            <person name="Alexander J.E."/>
            <person name="Rich S.A."/>
            <person name="Livny J."/>
            <person name="Vlamakis H."/>
            <person name="Clish C."/>
            <person name="Bullock K."/>
            <person name="Deik A."/>
            <person name="Scott J."/>
            <person name="Pierce K.A."/>
            <person name="Xavier R.J."/>
            <person name="Alm E.J."/>
        </authorList>
    </citation>
    <scope>NUCLEOTIDE SEQUENCE [LARGE SCALE GENOMIC DNA]</scope>
    <source>
        <strain evidence="2 3">BIOML-A14</strain>
    </source>
</reference>
<dbReference type="EMBL" id="VWFO01000835">
    <property type="protein sequence ID" value="KAA4643406.1"/>
    <property type="molecule type" value="Genomic_DNA"/>
</dbReference>
<proteinExistence type="predicted"/>
<evidence type="ECO:0000256" key="1">
    <source>
        <dbReference type="SAM" id="SignalP"/>
    </source>
</evidence>
<dbReference type="AlphaFoldDB" id="A0A642C557"/>
<comment type="caution">
    <text evidence="2">The sequence shown here is derived from an EMBL/GenBank/DDBJ whole genome shotgun (WGS) entry which is preliminary data.</text>
</comment>
<evidence type="ECO:0000313" key="2">
    <source>
        <dbReference type="EMBL" id="KAA4643406.1"/>
    </source>
</evidence>
<keyword evidence="1" id="KW-0732">Signal</keyword>
<evidence type="ECO:0000313" key="3">
    <source>
        <dbReference type="Proteomes" id="UP000435985"/>
    </source>
</evidence>